<dbReference type="RefSeq" id="WP_093328808.1">
    <property type="nucleotide sequence ID" value="NZ_AP027363.1"/>
</dbReference>
<organism evidence="2 3">
    <name type="scientific">Thalassotalea agarivorans</name>
    <name type="common">Thalassomonas agarivorans</name>
    <dbReference type="NCBI Taxonomy" id="349064"/>
    <lineage>
        <taxon>Bacteria</taxon>
        <taxon>Pseudomonadati</taxon>
        <taxon>Pseudomonadota</taxon>
        <taxon>Gammaproteobacteria</taxon>
        <taxon>Alteromonadales</taxon>
        <taxon>Colwelliaceae</taxon>
        <taxon>Thalassotalea</taxon>
    </lineage>
</organism>
<dbReference type="Pfam" id="PF00578">
    <property type="entry name" value="AhpC-TSA"/>
    <property type="match status" value="1"/>
</dbReference>
<dbReference type="InterPro" id="IPR050553">
    <property type="entry name" value="Thioredoxin_ResA/DsbE_sf"/>
</dbReference>
<dbReference type="OrthoDB" id="9796554at2"/>
<dbReference type="GO" id="GO:0016853">
    <property type="term" value="F:isomerase activity"/>
    <property type="evidence" value="ECO:0007669"/>
    <property type="project" value="UniProtKB-KW"/>
</dbReference>
<dbReference type="GO" id="GO:0016491">
    <property type="term" value="F:oxidoreductase activity"/>
    <property type="evidence" value="ECO:0007669"/>
    <property type="project" value="InterPro"/>
</dbReference>
<evidence type="ECO:0000313" key="2">
    <source>
        <dbReference type="EMBL" id="SET28641.1"/>
    </source>
</evidence>
<sequence length="164" mass="18803">MIKNLLIQALFFVGLFLLFSWFKELDMLEINQDVSQSAETMTSLSGEQISIATPGKAKLVYFFAPWCQVCNFSIDNLESFHQQGLDIEVYAIALDYENEDAVKQFVSRHELSFPILLGDNQMKHRFKIKGYPSYYLVDKHNKVVAKSMGYSTEVGMLARTLLIK</sequence>
<feature type="domain" description="Thioredoxin" evidence="1">
    <location>
        <begin position="28"/>
        <end position="164"/>
    </location>
</feature>
<keyword evidence="3" id="KW-1185">Reference proteome</keyword>
<dbReference type="InterPro" id="IPR013766">
    <property type="entry name" value="Thioredoxin_domain"/>
</dbReference>
<name>A0A1I0D8Q4_THASX</name>
<reference evidence="2 3" key="1">
    <citation type="submission" date="2016-10" db="EMBL/GenBank/DDBJ databases">
        <authorList>
            <person name="de Groot N.N."/>
        </authorList>
    </citation>
    <scope>NUCLEOTIDE SEQUENCE [LARGE SCALE GENOMIC DNA]</scope>
    <source>
        <strain evidence="2 3">DSM 19706</strain>
    </source>
</reference>
<proteinExistence type="predicted"/>
<dbReference type="CDD" id="cd02966">
    <property type="entry name" value="TlpA_like_family"/>
    <property type="match status" value="1"/>
</dbReference>
<dbReference type="AlphaFoldDB" id="A0A1I0D8Q4"/>
<keyword evidence="2" id="KW-0413">Isomerase</keyword>
<dbReference type="PANTHER" id="PTHR42852">
    <property type="entry name" value="THIOL:DISULFIDE INTERCHANGE PROTEIN DSBE"/>
    <property type="match status" value="1"/>
</dbReference>
<dbReference type="Proteomes" id="UP000199308">
    <property type="component" value="Unassembled WGS sequence"/>
</dbReference>
<dbReference type="InterPro" id="IPR000866">
    <property type="entry name" value="AhpC/TSA"/>
</dbReference>
<dbReference type="SUPFAM" id="SSF52833">
    <property type="entry name" value="Thioredoxin-like"/>
    <property type="match status" value="1"/>
</dbReference>
<evidence type="ECO:0000259" key="1">
    <source>
        <dbReference type="PROSITE" id="PS51352"/>
    </source>
</evidence>
<dbReference type="STRING" id="349064.SAMN05660429_01419"/>
<evidence type="ECO:0000313" key="3">
    <source>
        <dbReference type="Proteomes" id="UP000199308"/>
    </source>
</evidence>
<dbReference type="EMBL" id="FOHK01000006">
    <property type="protein sequence ID" value="SET28641.1"/>
    <property type="molecule type" value="Genomic_DNA"/>
</dbReference>
<protein>
    <submittedName>
        <fullName evidence="2">Thiol-disulfide isomerase or thioredoxin</fullName>
    </submittedName>
</protein>
<gene>
    <name evidence="2" type="ORF">SAMN05660429_01419</name>
</gene>
<dbReference type="PROSITE" id="PS51352">
    <property type="entry name" value="THIOREDOXIN_2"/>
    <property type="match status" value="1"/>
</dbReference>
<dbReference type="Gene3D" id="3.40.30.10">
    <property type="entry name" value="Glutaredoxin"/>
    <property type="match status" value="1"/>
</dbReference>
<accession>A0A1I0D8Q4</accession>
<dbReference type="PANTHER" id="PTHR42852:SF17">
    <property type="entry name" value="THIOREDOXIN-LIKE PROTEIN HI_1115"/>
    <property type="match status" value="1"/>
</dbReference>
<dbReference type="GO" id="GO:0016209">
    <property type="term" value="F:antioxidant activity"/>
    <property type="evidence" value="ECO:0007669"/>
    <property type="project" value="InterPro"/>
</dbReference>
<dbReference type="InterPro" id="IPR036249">
    <property type="entry name" value="Thioredoxin-like_sf"/>
</dbReference>